<name>A0AAU7X752_9HYPH</name>
<dbReference type="KEGG" id="mflg:ABS361_15850"/>
<accession>A0AAU7X752</accession>
<evidence type="ECO:0000256" key="1">
    <source>
        <dbReference type="SAM" id="Phobius"/>
    </source>
</evidence>
<sequence>MAAFLASLGLFADIGELALNIVFATSIPAMLGQAPAWAHSVPLGSVFAGGFVGAPLFGGP</sequence>
<organism evidence="2">
    <name type="scientific">Methyloraptor flagellatus</name>
    <dbReference type="NCBI Taxonomy" id="3162530"/>
    <lineage>
        <taxon>Bacteria</taxon>
        <taxon>Pseudomonadati</taxon>
        <taxon>Pseudomonadota</taxon>
        <taxon>Alphaproteobacteria</taxon>
        <taxon>Hyphomicrobiales</taxon>
        <taxon>Ancalomicrobiaceae</taxon>
        <taxon>Methyloraptor</taxon>
    </lineage>
</organism>
<evidence type="ECO:0000313" key="2">
    <source>
        <dbReference type="EMBL" id="XBY43547.1"/>
    </source>
</evidence>
<proteinExistence type="predicted"/>
<keyword evidence="1" id="KW-0472">Membrane</keyword>
<keyword evidence="1" id="KW-1133">Transmembrane helix</keyword>
<dbReference type="AlphaFoldDB" id="A0AAU7X752"/>
<dbReference type="EMBL" id="CP158568">
    <property type="protein sequence ID" value="XBY43547.1"/>
    <property type="molecule type" value="Genomic_DNA"/>
</dbReference>
<feature type="transmembrane region" description="Helical" evidence="1">
    <location>
        <begin position="34"/>
        <end position="57"/>
    </location>
</feature>
<keyword evidence="1" id="KW-0812">Transmembrane</keyword>
<reference evidence="2" key="1">
    <citation type="submission" date="2024-06" db="EMBL/GenBank/DDBJ databases">
        <title>Methylostella associata gen. nov., sp. nov., a novel Ancalomicrobiaceae-affiliated facultatively methylotrophic bacteria that feed on methanotrophs of the genus Methylococcus.</title>
        <authorList>
            <person name="Saltykova V."/>
            <person name="Danilova O.V."/>
            <person name="Oshkin I.Y."/>
            <person name="Belova S.E."/>
            <person name="Pimenov N.V."/>
            <person name="Dedysh S.N."/>
        </authorList>
    </citation>
    <scope>NUCLEOTIDE SEQUENCE</scope>
    <source>
        <strain evidence="2">S20</strain>
    </source>
</reference>
<dbReference type="RefSeq" id="WP_407048647.1">
    <property type="nucleotide sequence ID" value="NZ_CP158568.1"/>
</dbReference>
<protein>
    <submittedName>
        <fullName evidence="2">Uncharacterized protein</fullName>
    </submittedName>
</protein>
<gene>
    <name evidence="2" type="ORF">ABS361_15850</name>
</gene>